<evidence type="ECO:0000259" key="10">
    <source>
        <dbReference type="PROSITE" id="PS51462"/>
    </source>
</evidence>
<dbReference type="InterPro" id="IPR015375">
    <property type="entry name" value="NADH_PPase-like_N"/>
</dbReference>
<evidence type="ECO:0000256" key="4">
    <source>
        <dbReference type="ARBA" id="ARBA00012381"/>
    </source>
</evidence>
<dbReference type="Pfam" id="PF09296">
    <property type="entry name" value="NUDIX-like"/>
    <property type="match status" value="1"/>
</dbReference>
<proteinExistence type="inferred from homology"/>
<dbReference type="InterPro" id="IPR020084">
    <property type="entry name" value="NUDIX_hydrolase_CS"/>
</dbReference>
<comment type="similarity">
    <text evidence="3">Belongs to the Nudix hydrolase family. NudC subfamily.</text>
</comment>
<comment type="cofactor">
    <cofactor evidence="2">
        <name>Zn(2+)</name>
        <dbReference type="ChEBI" id="CHEBI:29105"/>
    </cofactor>
</comment>
<dbReference type="GO" id="GO:0006742">
    <property type="term" value="P:NADP+ catabolic process"/>
    <property type="evidence" value="ECO:0007669"/>
    <property type="project" value="TreeGrafter"/>
</dbReference>
<dbReference type="CDD" id="cd03429">
    <property type="entry name" value="NUDIX_NADH_pyrophosphatase_Nudt13"/>
    <property type="match status" value="1"/>
</dbReference>
<dbReference type="GO" id="GO:0035529">
    <property type="term" value="F:NADH pyrophosphatase activity"/>
    <property type="evidence" value="ECO:0007669"/>
    <property type="project" value="TreeGrafter"/>
</dbReference>
<dbReference type="InterPro" id="IPR015376">
    <property type="entry name" value="Znr_NADH_PPase"/>
</dbReference>
<evidence type="ECO:0000256" key="5">
    <source>
        <dbReference type="ARBA" id="ARBA00022723"/>
    </source>
</evidence>
<dbReference type="InterPro" id="IPR015797">
    <property type="entry name" value="NUDIX_hydrolase-like_dom_sf"/>
</dbReference>
<dbReference type="PANTHER" id="PTHR42904:SF6">
    <property type="entry name" value="NAD-CAPPED RNA HYDROLASE NUDT12"/>
    <property type="match status" value="1"/>
</dbReference>
<gene>
    <name evidence="11" type="ORF">FHW16_000949</name>
</gene>
<feature type="domain" description="Nudix hydrolase" evidence="10">
    <location>
        <begin position="175"/>
        <end position="300"/>
    </location>
</feature>
<keyword evidence="6 11" id="KW-0378">Hydrolase</keyword>
<dbReference type="PANTHER" id="PTHR42904">
    <property type="entry name" value="NUDIX HYDROLASE, NUDC SUBFAMILY"/>
    <property type="match status" value="1"/>
</dbReference>
<evidence type="ECO:0000256" key="8">
    <source>
        <dbReference type="ARBA" id="ARBA00023027"/>
    </source>
</evidence>
<accession>A0A839EL94</accession>
<name>A0A839EL94_9HYPH</name>
<dbReference type="GO" id="GO:0019677">
    <property type="term" value="P:NAD+ catabolic process"/>
    <property type="evidence" value="ECO:0007669"/>
    <property type="project" value="TreeGrafter"/>
</dbReference>
<dbReference type="InterPro" id="IPR000086">
    <property type="entry name" value="NUDIX_hydrolase_dom"/>
</dbReference>
<keyword evidence="5" id="KW-0479">Metal-binding</keyword>
<dbReference type="SUPFAM" id="SSF55811">
    <property type="entry name" value="Nudix"/>
    <property type="match status" value="1"/>
</dbReference>
<dbReference type="Proteomes" id="UP000549052">
    <property type="component" value="Unassembled WGS sequence"/>
</dbReference>
<dbReference type="NCBIfam" id="NF001299">
    <property type="entry name" value="PRK00241.1"/>
    <property type="match status" value="1"/>
</dbReference>
<evidence type="ECO:0000256" key="7">
    <source>
        <dbReference type="ARBA" id="ARBA00022842"/>
    </source>
</evidence>
<comment type="catalytic activity">
    <reaction evidence="9">
        <text>a 5'-end NAD(+)-phospho-ribonucleoside in mRNA + H2O = a 5'-end phospho-adenosine-phospho-ribonucleoside in mRNA + beta-nicotinamide D-ribonucleotide + 2 H(+)</text>
        <dbReference type="Rhea" id="RHEA:60876"/>
        <dbReference type="Rhea" id="RHEA-COMP:15698"/>
        <dbReference type="Rhea" id="RHEA-COMP:15719"/>
        <dbReference type="ChEBI" id="CHEBI:14649"/>
        <dbReference type="ChEBI" id="CHEBI:15377"/>
        <dbReference type="ChEBI" id="CHEBI:15378"/>
        <dbReference type="ChEBI" id="CHEBI:144029"/>
        <dbReference type="ChEBI" id="CHEBI:144051"/>
    </reaction>
    <physiologicalReaction direction="left-to-right" evidence="9">
        <dbReference type="Rhea" id="RHEA:60877"/>
    </physiologicalReaction>
</comment>
<dbReference type="RefSeq" id="WP_182547959.1">
    <property type="nucleotide sequence ID" value="NZ_JACGXN010000001.1"/>
</dbReference>
<evidence type="ECO:0000256" key="2">
    <source>
        <dbReference type="ARBA" id="ARBA00001947"/>
    </source>
</evidence>
<evidence type="ECO:0000256" key="9">
    <source>
        <dbReference type="ARBA" id="ARBA00023679"/>
    </source>
</evidence>
<dbReference type="Pfam" id="PF09297">
    <property type="entry name" value="Zn_ribbon_NUD"/>
    <property type="match status" value="1"/>
</dbReference>
<comment type="cofactor">
    <cofactor evidence="1">
        <name>Mg(2+)</name>
        <dbReference type="ChEBI" id="CHEBI:18420"/>
    </cofactor>
</comment>
<dbReference type="EMBL" id="JACGXN010000001">
    <property type="protein sequence ID" value="MBA8877267.1"/>
    <property type="molecule type" value="Genomic_DNA"/>
</dbReference>
<keyword evidence="7" id="KW-0460">Magnesium</keyword>
<protein>
    <recommendedName>
        <fullName evidence="4">NAD(+) diphosphatase</fullName>
        <ecNumber evidence="4">3.6.1.22</ecNumber>
    </recommendedName>
</protein>
<evidence type="ECO:0000256" key="3">
    <source>
        <dbReference type="ARBA" id="ARBA00009595"/>
    </source>
</evidence>
<dbReference type="Gene3D" id="3.90.79.10">
    <property type="entry name" value="Nucleoside Triphosphate Pyrophosphohydrolase"/>
    <property type="match status" value="1"/>
</dbReference>
<sequence>MSFRLYDVPEAEASHFVGFAGNRINRHAEKRSDDVVTVALADANTRMLLITQGHVLVAQGDDIGNALFSIEDAAAFLPNPNRTIYLGMQDETPVLATFSDTDLAALPETIKAIEYRPVYTQGLIPEDQLGAMAQAVSLLTWHENHRFCGRCGTETVMRDGGYRRTCPNCDAQHFPRTDPVAIMMVVRGDKCLLARGAHFGPGMYSCLAGFIEPGETIENAVRRETLEETNLPIGRVVYHASQPWPFPYSLMIGCHAEALCDDYTLDEAELEAGRWFTRDEVALMLDRTHPEGLMTPPPGAIAAHLIRSWVESGA</sequence>
<reference evidence="11 12" key="1">
    <citation type="submission" date="2020-07" db="EMBL/GenBank/DDBJ databases">
        <title>Genomic Encyclopedia of Type Strains, Phase IV (KMG-V): Genome sequencing to study the core and pangenomes of soil and plant-associated prokaryotes.</title>
        <authorList>
            <person name="Whitman W."/>
        </authorList>
    </citation>
    <scope>NUCLEOTIDE SEQUENCE [LARGE SCALE GENOMIC DNA]</scope>
    <source>
        <strain evidence="11 12">AN3</strain>
    </source>
</reference>
<dbReference type="Gene3D" id="3.90.79.20">
    <property type="match status" value="1"/>
</dbReference>
<dbReference type="PROSITE" id="PS00893">
    <property type="entry name" value="NUDIX_BOX"/>
    <property type="match status" value="1"/>
</dbReference>
<evidence type="ECO:0000256" key="6">
    <source>
        <dbReference type="ARBA" id="ARBA00022801"/>
    </source>
</evidence>
<evidence type="ECO:0000313" key="12">
    <source>
        <dbReference type="Proteomes" id="UP000549052"/>
    </source>
</evidence>
<dbReference type="InterPro" id="IPR050241">
    <property type="entry name" value="NAD-cap_RNA_hydrolase_NudC"/>
</dbReference>
<comment type="caution">
    <text evidence="11">The sequence shown here is derived from an EMBL/GenBank/DDBJ whole genome shotgun (WGS) entry which is preliminary data.</text>
</comment>
<dbReference type="GO" id="GO:0046872">
    <property type="term" value="F:metal ion binding"/>
    <property type="evidence" value="ECO:0007669"/>
    <property type="project" value="UniProtKB-KW"/>
</dbReference>
<dbReference type="InterPro" id="IPR049734">
    <property type="entry name" value="NudC-like_C"/>
</dbReference>
<keyword evidence="8" id="KW-0520">NAD</keyword>
<evidence type="ECO:0000313" key="11">
    <source>
        <dbReference type="EMBL" id="MBA8877267.1"/>
    </source>
</evidence>
<dbReference type="PROSITE" id="PS51462">
    <property type="entry name" value="NUDIX"/>
    <property type="match status" value="1"/>
</dbReference>
<keyword evidence="12" id="KW-1185">Reference proteome</keyword>
<evidence type="ECO:0000256" key="1">
    <source>
        <dbReference type="ARBA" id="ARBA00001946"/>
    </source>
</evidence>
<organism evidence="11 12">
    <name type="scientific">Phyllobacterium myrsinacearum</name>
    <dbReference type="NCBI Taxonomy" id="28101"/>
    <lineage>
        <taxon>Bacteria</taxon>
        <taxon>Pseudomonadati</taxon>
        <taxon>Pseudomonadota</taxon>
        <taxon>Alphaproteobacteria</taxon>
        <taxon>Hyphomicrobiales</taxon>
        <taxon>Phyllobacteriaceae</taxon>
        <taxon>Phyllobacterium</taxon>
    </lineage>
</organism>
<dbReference type="EC" id="3.6.1.22" evidence="4"/>
<dbReference type="Pfam" id="PF00293">
    <property type="entry name" value="NUDIX"/>
    <property type="match status" value="1"/>
</dbReference>
<dbReference type="GO" id="GO:0005829">
    <property type="term" value="C:cytosol"/>
    <property type="evidence" value="ECO:0007669"/>
    <property type="project" value="TreeGrafter"/>
</dbReference>
<dbReference type="AlphaFoldDB" id="A0A839EL94"/>